<dbReference type="Gene3D" id="1.25.40.10">
    <property type="entry name" value="Tetratricopeptide repeat domain"/>
    <property type="match status" value="1"/>
</dbReference>
<comment type="caution">
    <text evidence="3">The sequence shown here is derived from an EMBL/GenBank/DDBJ whole genome shotgun (WGS) entry which is preliminary data.</text>
</comment>
<keyword evidence="4" id="KW-1185">Reference proteome</keyword>
<evidence type="ECO:0008006" key="5">
    <source>
        <dbReference type="Google" id="ProtNLM"/>
    </source>
</evidence>
<dbReference type="AlphaFoldDB" id="A0A3A8KIT4"/>
<evidence type="ECO:0000313" key="3">
    <source>
        <dbReference type="EMBL" id="RKH07267.1"/>
    </source>
</evidence>
<dbReference type="Proteomes" id="UP000268313">
    <property type="component" value="Unassembled WGS sequence"/>
</dbReference>
<organism evidence="3 4">
    <name type="scientific">Corallococcus carmarthensis</name>
    <dbReference type="NCBI Taxonomy" id="2316728"/>
    <lineage>
        <taxon>Bacteria</taxon>
        <taxon>Pseudomonadati</taxon>
        <taxon>Myxococcota</taxon>
        <taxon>Myxococcia</taxon>
        <taxon>Myxococcales</taxon>
        <taxon>Cystobacterineae</taxon>
        <taxon>Myxococcaceae</taxon>
        <taxon>Corallococcus</taxon>
    </lineage>
</organism>
<reference evidence="4" key="1">
    <citation type="submission" date="2018-09" db="EMBL/GenBank/DDBJ databases">
        <authorList>
            <person name="Livingstone P.G."/>
            <person name="Whitworth D.E."/>
        </authorList>
    </citation>
    <scope>NUCLEOTIDE SEQUENCE [LARGE SCALE GENOMIC DNA]</scope>
    <source>
        <strain evidence="4">CA043D</strain>
    </source>
</reference>
<evidence type="ECO:0000256" key="2">
    <source>
        <dbReference type="SAM" id="SignalP"/>
    </source>
</evidence>
<proteinExistence type="predicted"/>
<feature type="chain" id="PRO_5017468677" description="Adventurous gliding motility protein GltC" evidence="2">
    <location>
        <begin position="25"/>
        <end position="681"/>
    </location>
</feature>
<feature type="compositionally biased region" description="Low complexity" evidence="1">
    <location>
        <begin position="61"/>
        <end position="105"/>
    </location>
</feature>
<feature type="signal peptide" evidence="2">
    <location>
        <begin position="1"/>
        <end position="24"/>
    </location>
</feature>
<evidence type="ECO:0000313" key="4">
    <source>
        <dbReference type="Proteomes" id="UP000268313"/>
    </source>
</evidence>
<dbReference type="EMBL" id="RAWE01000005">
    <property type="protein sequence ID" value="RKH07267.1"/>
    <property type="molecule type" value="Genomic_DNA"/>
</dbReference>
<feature type="region of interest" description="Disordered" evidence="1">
    <location>
        <begin position="33"/>
        <end position="136"/>
    </location>
</feature>
<name>A0A3A8KIT4_9BACT</name>
<feature type="compositionally biased region" description="Basic residues" evidence="1">
    <location>
        <begin position="36"/>
        <end position="60"/>
    </location>
</feature>
<gene>
    <name evidence="3" type="ORF">D7X32_02665</name>
</gene>
<dbReference type="RefSeq" id="WP_120600907.1">
    <property type="nucleotide sequence ID" value="NZ_RAWE01000005.1"/>
</dbReference>
<accession>A0A3A8KIT4</accession>
<dbReference type="OrthoDB" id="5482456at2"/>
<evidence type="ECO:0000256" key="1">
    <source>
        <dbReference type="SAM" id="MobiDB-lite"/>
    </source>
</evidence>
<dbReference type="SUPFAM" id="SSF48452">
    <property type="entry name" value="TPR-like"/>
    <property type="match status" value="2"/>
</dbReference>
<keyword evidence="2" id="KW-0732">Signal</keyword>
<dbReference type="NCBIfam" id="NF033756">
    <property type="entry name" value="gliding_GltC"/>
    <property type="match status" value="1"/>
</dbReference>
<dbReference type="InterPro" id="IPR011990">
    <property type="entry name" value="TPR-like_helical_dom_sf"/>
</dbReference>
<sequence>MRTHRFLRLAVLGLTLAYTAPTLAQSFEGLDLAGQSKKKKKGASSKASSKKKPTAKRGKGKTSAPAEDAAESSTATTAPVGNPATPPAAVTTTPVPGATPAAPAAKPTPPSKPAPQGSPGLGLDLTGDNDKPPAPTMTFDAVDVSGKTADRQRLDAAISLFKNDEYEKAAMASHELLGDPKLQGLHVEARYVLAKSLYRMGLYHSSLGEFSKILAAGPSTKFFKTSLEWLFFISRKTQNETVILDEIARYANYEFPEKFRNEFRYLLARYHFVRGRALDQVGQTENADKSFEEVKRLALTIPRTDPFYPRAKYLEGLAFFRNGTNHKDAAAKRGNTDVMASVEAMKEVVRLTRPMAGRTGEQAKLDKSLRELAFMQLARTHYGMQQNRFSIFYLNKVERGNTQWLEALFESSWANYRIGQYEQALGNLITLSSPFFREEYFPEALILKAVIYYENCRYRESNLILQDFERTYLPVHDELDALVKKNMDASEYYTVLADVQKKNKDGLEKNGTDVLLERILRLALTDQDLKKTNDSILELEGEMDLFSNKGDTFKYSELTKQLLEELKVQRTSLISKAGIMAKGKLETELGALKLLLANGLRIKFETTTKEKEFLEEQLKAGGRTAIVKKYKYSVAVADDQLYWPYEGEYWRDELGTYQYTMTKGCIERDTANRNIQSAEAM</sequence>
<protein>
    <recommendedName>
        <fullName evidence="5">Adventurous gliding motility protein GltC</fullName>
    </recommendedName>
</protein>